<evidence type="ECO:0000313" key="3">
    <source>
        <dbReference type="EMBL" id="KRM41383.1"/>
    </source>
</evidence>
<comment type="caution">
    <text evidence="3">The sequence shown here is derived from an EMBL/GenBank/DDBJ whole genome shotgun (WGS) entry which is preliminary data.</text>
</comment>
<dbReference type="Proteomes" id="UP000051010">
    <property type="component" value="Unassembled WGS sequence"/>
</dbReference>
<evidence type="ECO:0000259" key="2">
    <source>
        <dbReference type="Pfam" id="PF13240"/>
    </source>
</evidence>
<gene>
    <name evidence="3" type="ORF">FD47_GL002470</name>
</gene>
<dbReference type="EMBL" id="AZFZ01000061">
    <property type="protein sequence ID" value="KRM41383.1"/>
    <property type="molecule type" value="Genomic_DNA"/>
</dbReference>
<feature type="domain" description="Zinc-ribbon" evidence="2">
    <location>
        <begin position="9"/>
        <end position="29"/>
    </location>
</feature>
<evidence type="ECO:0000256" key="1">
    <source>
        <dbReference type="SAM" id="Phobius"/>
    </source>
</evidence>
<dbReference type="InterPro" id="IPR026870">
    <property type="entry name" value="Zinc_ribbon_dom"/>
</dbReference>
<name>A0A0R1YG47_9LACO</name>
<dbReference type="Pfam" id="PF13240">
    <property type="entry name" value="Zn_Ribbon_1"/>
    <property type="match status" value="1"/>
</dbReference>
<feature type="transmembrane region" description="Helical" evidence="1">
    <location>
        <begin position="54"/>
        <end position="73"/>
    </location>
</feature>
<protein>
    <recommendedName>
        <fullName evidence="2">Zinc-ribbon domain-containing protein</fullName>
    </recommendedName>
</protein>
<dbReference type="RefSeq" id="WP_054736017.1">
    <property type="nucleotide sequence ID" value="NZ_AZFZ01000061.1"/>
</dbReference>
<evidence type="ECO:0000313" key="4">
    <source>
        <dbReference type="Proteomes" id="UP000051010"/>
    </source>
</evidence>
<proteinExistence type="predicted"/>
<dbReference type="PATRIC" id="fig|1423786.4.peg.2587"/>
<reference evidence="3 4" key="1">
    <citation type="journal article" date="2015" name="Genome Announc.">
        <title>Expanding the biotechnology potential of lactobacilli through comparative genomics of 213 strains and associated genera.</title>
        <authorList>
            <person name="Sun Z."/>
            <person name="Harris H.M."/>
            <person name="McCann A."/>
            <person name="Guo C."/>
            <person name="Argimon S."/>
            <person name="Zhang W."/>
            <person name="Yang X."/>
            <person name="Jeffery I.B."/>
            <person name="Cooney J.C."/>
            <person name="Kagawa T.F."/>
            <person name="Liu W."/>
            <person name="Song Y."/>
            <person name="Salvetti E."/>
            <person name="Wrobel A."/>
            <person name="Rasinkangas P."/>
            <person name="Parkhill J."/>
            <person name="Rea M.C."/>
            <person name="O'Sullivan O."/>
            <person name="Ritari J."/>
            <person name="Douillard F.P."/>
            <person name="Paul Ross R."/>
            <person name="Yang R."/>
            <person name="Briner A.E."/>
            <person name="Felis G.E."/>
            <person name="de Vos W.M."/>
            <person name="Barrangou R."/>
            <person name="Klaenhammer T.R."/>
            <person name="Caufield P.W."/>
            <person name="Cui Y."/>
            <person name="Zhang H."/>
            <person name="O'Toole P.W."/>
        </authorList>
    </citation>
    <scope>NUCLEOTIDE SEQUENCE [LARGE SCALE GENOMIC DNA]</scope>
    <source>
        <strain evidence="3 4">DSM 18390</strain>
    </source>
</reference>
<keyword evidence="1" id="KW-0472">Membrane</keyword>
<keyword evidence="1" id="KW-0812">Transmembrane</keyword>
<accession>A0A0R1YG47</accession>
<organism evidence="3 4">
    <name type="scientific">Lentilactobacillus parafarraginis DSM 18390 = JCM 14109</name>
    <dbReference type="NCBI Taxonomy" id="1423786"/>
    <lineage>
        <taxon>Bacteria</taxon>
        <taxon>Bacillati</taxon>
        <taxon>Bacillota</taxon>
        <taxon>Bacilli</taxon>
        <taxon>Lactobacillales</taxon>
        <taxon>Lactobacillaceae</taxon>
        <taxon>Lentilactobacillus</taxon>
    </lineage>
</organism>
<keyword evidence="1" id="KW-1133">Transmembrane helix</keyword>
<dbReference type="AlphaFoldDB" id="A0A0R1YG47"/>
<sequence>MSENKTKVCVMCGKTIPAYANFCPYCGAKQPWLEEDEIKNTRVERIVEWRQTPLGRLTTLIIAFLIVMVFAASCRLQDGPGHKTVGRELNQYLFNSQPKTPFGHKPKIDVDKNKGVTITVSKSSKAVKDLKKGKPATWNRFVSKIQNRSKAFKHVYANQLFSKFKVTAKDGKKQTLLKVDQGKIKYNIADKYQ</sequence>